<dbReference type="EMBL" id="CP023779">
    <property type="protein sequence ID" value="ATL72483.1"/>
    <property type="molecule type" value="Genomic_DNA"/>
</dbReference>
<comment type="similarity">
    <text evidence="2">Belongs to the VirD4/TraG family.</text>
</comment>
<dbReference type="Gene3D" id="3.40.50.300">
    <property type="entry name" value="P-loop containing nucleotide triphosphate hydrolases"/>
    <property type="match status" value="1"/>
</dbReference>
<dbReference type="RefSeq" id="WP_098699278.1">
    <property type="nucleotide sequence ID" value="NZ_CP023779.1"/>
</dbReference>
<evidence type="ECO:0000256" key="2">
    <source>
        <dbReference type="ARBA" id="ARBA00008806"/>
    </source>
</evidence>
<gene>
    <name evidence="8" type="ORF">CRH09_39605</name>
</gene>
<evidence type="ECO:0000313" key="8">
    <source>
        <dbReference type="EMBL" id="ATL72483.1"/>
    </source>
</evidence>
<protein>
    <submittedName>
        <fullName evidence="8">Type IV secretion system protein VirD4</fullName>
    </submittedName>
</protein>
<dbReference type="GeneID" id="88363357"/>
<accession>A0A291RY64</accession>
<proteinExistence type="inferred from homology"/>
<evidence type="ECO:0000256" key="6">
    <source>
        <dbReference type="ARBA" id="ARBA00023136"/>
    </source>
</evidence>
<evidence type="ECO:0000313" key="9">
    <source>
        <dbReference type="Proteomes" id="UP000221961"/>
    </source>
</evidence>
<dbReference type="Proteomes" id="UP000221961">
    <property type="component" value="Plasmid p_NC_YFY_NT001"/>
</dbReference>
<dbReference type="SUPFAM" id="SSF52540">
    <property type="entry name" value="P-loop containing nucleoside triphosphate hydrolases"/>
    <property type="match status" value="1"/>
</dbReference>
<dbReference type="InterPro" id="IPR027417">
    <property type="entry name" value="P-loop_NTPase"/>
</dbReference>
<evidence type="ECO:0000259" key="7">
    <source>
        <dbReference type="Pfam" id="PF12696"/>
    </source>
</evidence>
<feature type="domain" description="TraD/TraG TraM recognition site" evidence="7">
    <location>
        <begin position="429"/>
        <end position="532"/>
    </location>
</feature>
<evidence type="ECO:0000256" key="5">
    <source>
        <dbReference type="ARBA" id="ARBA00022989"/>
    </source>
</evidence>
<reference evidence="8 9" key="1">
    <citation type="submission" date="2017-10" db="EMBL/GenBank/DDBJ databases">
        <title>Comparative genomics between pathogenic Norcardia.</title>
        <authorList>
            <person name="Zeng L."/>
        </authorList>
    </citation>
    <scope>NUCLEOTIDE SEQUENCE [LARGE SCALE GENOMIC DNA]</scope>
    <source>
        <strain evidence="8 9">NC_YFY_NT001</strain>
        <plasmid evidence="9">Plasmid p_nc_yfy_nt001</plasmid>
    </source>
</reference>
<dbReference type="InterPro" id="IPR051539">
    <property type="entry name" value="T4SS-coupling_protein"/>
</dbReference>
<dbReference type="InterPro" id="IPR032689">
    <property type="entry name" value="TraG-D_C"/>
</dbReference>
<dbReference type="KEGG" id="ntp:CRH09_39605"/>
<evidence type="ECO:0000256" key="4">
    <source>
        <dbReference type="ARBA" id="ARBA00022692"/>
    </source>
</evidence>
<keyword evidence="4" id="KW-0812">Transmembrane</keyword>
<dbReference type="Pfam" id="PF12696">
    <property type="entry name" value="TraG-D_C"/>
    <property type="match status" value="1"/>
</dbReference>
<geneLocation type="plasmid" evidence="9">
    <name>p_nc_yfy_nt001</name>
</geneLocation>
<comment type="subcellular location">
    <subcellularLocation>
        <location evidence="1">Cell membrane</location>
        <topology evidence="1">Multi-pass membrane protein</topology>
    </subcellularLocation>
</comment>
<dbReference type="Pfam" id="PF02534">
    <property type="entry name" value="T4SS-DNA_transf"/>
    <property type="match status" value="1"/>
</dbReference>
<dbReference type="AlphaFoldDB" id="A0A291RY64"/>
<keyword evidence="3" id="KW-1003">Cell membrane</keyword>
<dbReference type="PANTHER" id="PTHR37937">
    <property type="entry name" value="CONJUGATIVE TRANSFER: DNA TRANSPORT"/>
    <property type="match status" value="1"/>
</dbReference>
<name>A0A291RY64_9NOCA</name>
<dbReference type="CDD" id="cd01127">
    <property type="entry name" value="TrwB_TraG_TraD_VirD4"/>
    <property type="match status" value="1"/>
</dbReference>
<dbReference type="PANTHER" id="PTHR37937:SF1">
    <property type="entry name" value="CONJUGATIVE TRANSFER: DNA TRANSPORT"/>
    <property type="match status" value="1"/>
</dbReference>
<evidence type="ECO:0000256" key="3">
    <source>
        <dbReference type="ARBA" id="ARBA00022475"/>
    </source>
</evidence>
<dbReference type="InterPro" id="IPR003688">
    <property type="entry name" value="TraG/VirD4"/>
</dbReference>
<organism evidence="8 9">
    <name type="scientific">Nocardia terpenica</name>
    <dbReference type="NCBI Taxonomy" id="455432"/>
    <lineage>
        <taxon>Bacteria</taxon>
        <taxon>Bacillati</taxon>
        <taxon>Actinomycetota</taxon>
        <taxon>Actinomycetes</taxon>
        <taxon>Mycobacteriales</taxon>
        <taxon>Nocardiaceae</taxon>
        <taxon>Nocardia</taxon>
    </lineage>
</organism>
<evidence type="ECO:0000256" key="1">
    <source>
        <dbReference type="ARBA" id="ARBA00004651"/>
    </source>
</evidence>
<keyword evidence="5" id="KW-1133">Transmembrane helix</keyword>
<dbReference type="GO" id="GO:0005886">
    <property type="term" value="C:plasma membrane"/>
    <property type="evidence" value="ECO:0007669"/>
    <property type="project" value="UniProtKB-SubCell"/>
</dbReference>
<sequence length="596" mass="63886">MSSHRTQAPAHHRSGWTALLILLCAGLVLGSAAYGAWWLAAWLSGDPTPTNPLAVAIGTTTFQARWSPLATAFTVITESALIGGAIRAARSWRSVSQLDQRATAMATPRELSEVAGRSAIDKAKRLRPDADVSQPGGIGLAVGTTVQGGVGVYQSWEDMLIAFAGPRTGKTAGLAIGAVIDGPGAVIATSSKRDLRDHTRGVREGKGSRVWESDLQGVTGDPHQEFCWNPLGAVTSLKAARRLAARFVAAERIEDARLDGYFDGGAAELLAIHFLAAAVAGGDILHAYALLSQEESQLAYKLLVDSGQLPAATKLRTAQRLYPKQRDGLYDVARRNLNVLTDPDYLRTVLPPRRIQIPGDTTELGAWMPTHTLPEFDPAAFVRSADVLYALSEEGADSAAALTTALVGRVIDEARALARRSPGGRMPVPMVAVLDEAANCCKLPDLPMWYSTLGSQGILFETYLHSPAQGARVWGASQLDEMVSAANIHYYGGSVKDMAYLETISKAIGEHDVPRWAASHSEHGVSHSQSWSTELAVPVSMLFQLPKDRAIVMTSGNAPVLVRKSFWTDRPDAAEIRKSNAKYGVDAEEESAKELL</sequence>
<keyword evidence="6" id="KW-0472">Membrane</keyword>
<keyword evidence="8" id="KW-0614">Plasmid</keyword>